<accession>A0A382EYG2</accession>
<dbReference type="AlphaFoldDB" id="A0A382EYG2"/>
<reference evidence="2" key="1">
    <citation type="submission" date="2018-05" db="EMBL/GenBank/DDBJ databases">
        <authorList>
            <person name="Lanie J.A."/>
            <person name="Ng W.-L."/>
            <person name="Kazmierczak K.M."/>
            <person name="Andrzejewski T.M."/>
            <person name="Davidsen T.M."/>
            <person name="Wayne K.J."/>
            <person name="Tettelin H."/>
            <person name="Glass J.I."/>
            <person name="Rusch D."/>
            <person name="Podicherti R."/>
            <person name="Tsui H.-C.T."/>
            <person name="Winkler M.E."/>
        </authorList>
    </citation>
    <scope>NUCLEOTIDE SEQUENCE</scope>
</reference>
<sequence length="423" mass="49230">MKYEQRKMKRRLDFAWILDQKRDLIFYIGSALVGWLYVGIIWYASHRFSDTRKGSFNSLRVGDFEIPFTLQLLVVTSWAILLDAPHIWATLGRTLFDIDEWKDRRSQLLGSFGLFLVGPIAISLPYFLAYGTAKHGFYIKKETMAIGAIAFFTFFRLWAYYHVVRQHWGFFALYKRKANDYGTHRLDYWFFNLTMYMPLVMFVTGSFYPGLRGYPNLGLHSPIMGSLSISSILYPFATLLYFFVLVIYLSYQLKLFLIGERLNISKLLYMLLIAPLHFVAFSDLLFAAFITPIVTVGHNIQYHCIVYTYAQNKYQHSSNPKYRVPRSLFKNLTTYVVTGIIFTFLCYRGPWINWLKKVTGLGLDKAVFHTVGMMAGISDPTKLKLGQQVTASLISGFALQHYYLDSIIWRVSKDKRVQKYLNV</sequence>
<name>A0A382EYG2_9ZZZZ</name>
<organism evidence="2">
    <name type="scientific">marine metagenome</name>
    <dbReference type="NCBI Taxonomy" id="408172"/>
    <lineage>
        <taxon>unclassified sequences</taxon>
        <taxon>metagenomes</taxon>
        <taxon>ecological metagenomes</taxon>
    </lineage>
</organism>
<proteinExistence type="predicted"/>
<dbReference type="EMBL" id="UINC01046870">
    <property type="protein sequence ID" value="SVB55422.1"/>
    <property type="molecule type" value="Genomic_DNA"/>
</dbReference>
<feature type="transmembrane region" description="Helical" evidence="1">
    <location>
        <begin position="64"/>
        <end position="88"/>
    </location>
</feature>
<feature type="transmembrane region" description="Helical" evidence="1">
    <location>
        <begin position="24"/>
        <end position="44"/>
    </location>
</feature>
<gene>
    <name evidence="2" type="ORF">METZ01_LOCUS208276</name>
</gene>
<keyword evidence="1" id="KW-1133">Transmembrane helix</keyword>
<evidence type="ECO:0000256" key="1">
    <source>
        <dbReference type="SAM" id="Phobius"/>
    </source>
</evidence>
<keyword evidence="1" id="KW-0472">Membrane</keyword>
<feature type="transmembrane region" description="Helical" evidence="1">
    <location>
        <begin position="328"/>
        <end position="347"/>
    </location>
</feature>
<evidence type="ECO:0000313" key="2">
    <source>
        <dbReference type="EMBL" id="SVB55422.1"/>
    </source>
</evidence>
<feature type="transmembrane region" description="Helical" evidence="1">
    <location>
        <begin position="185"/>
        <end position="208"/>
    </location>
</feature>
<keyword evidence="1" id="KW-0812">Transmembrane</keyword>
<feature type="transmembrane region" description="Helical" evidence="1">
    <location>
        <begin position="267"/>
        <end position="290"/>
    </location>
</feature>
<protein>
    <submittedName>
        <fullName evidence="2">Uncharacterized protein</fullName>
    </submittedName>
</protein>
<feature type="transmembrane region" description="Helical" evidence="1">
    <location>
        <begin position="108"/>
        <end position="131"/>
    </location>
</feature>
<feature type="transmembrane region" description="Helical" evidence="1">
    <location>
        <begin position="143"/>
        <end position="164"/>
    </location>
</feature>
<feature type="transmembrane region" description="Helical" evidence="1">
    <location>
        <begin position="228"/>
        <end position="251"/>
    </location>
</feature>